<keyword evidence="3" id="KW-1185">Reference proteome</keyword>
<evidence type="ECO:0000259" key="1">
    <source>
        <dbReference type="PROSITE" id="PS50943"/>
    </source>
</evidence>
<protein>
    <recommendedName>
        <fullName evidence="1">HTH cro/C1-type domain-containing protein</fullName>
    </recommendedName>
</protein>
<dbReference type="Pfam" id="PF13560">
    <property type="entry name" value="HTH_31"/>
    <property type="match status" value="1"/>
</dbReference>
<dbReference type="CDD" id="cd00093">
    <property type="entry name" value="HTH_XRE"/>
    <property type="match status" value="1"/>
</dbReference>
<accession>A0A7K0C3P9</accession>
<dbReference type="InterPro" id="IPR043917">
    <property type="entry name" value="DUF5753"/>
</dbReference>
<dbReference type="Pfam" id="PF19054">
    <property type="entry name" value="DUF5753"/>
    <property type="match status" value="1"/>
</dbReference>
<dbReference type="Gene3D" id="1.10.260.40">
    <property type="entry name" value="lambda repressor-like DNA-binding domains"/>
    <property type="match status" value="1"/>
</dbReference>
<proteinExistence type="predicted"/>
<gene>
    <name evidence="2" type="ORF">ACRB68_55340</name>
</gene>
<dbReference type="SUPFAM" id="SSF47413">
    <property type="entry name" value="lambda repressor-like DNA-binding domains"/>
    <property type="match status" value="1"/>
</dbReference>
<feature type="domain" description="HTH cro/C1-type" evidence="1">
    <location>
        <begin position="3"/>
        <end position="57"/>
    </location>
</feature>
<evidence type="ECO:0000313" key="2">
    <source>
        <dbReference type="EMBL" id="MQY07434.1"/>
    </source>
</evidence>
<dbReference type="AlphaFoldDB" id="A0A7K0C3P9"/>
<dbReference type="GO" id="GO:0003677">
    <property type="term" value="F:DNA binding"/>
    <property type="evidence" value="ECO:0007669"/>
    <property type="project" value="InterPro"/>
</dbReference>
<dbReference type="EMBL" id="WEGH01000003">
    <property type="protein sequence ID" value="MQY07434.1"/>
    <property type="molecule type" value="Genomic_DNA"/>
</dbReference>
<sequence>MELRRLRIEAGLSQRRASILLDRSPSSISHLENGLCEIRPRELDFILRQCNQPEGAFKEAMLELARDGRKKGWWRSYTGVLSPEHMDFISLEDDARHIRTYETLIIPGLLQTPMYAQAVFRDATPSIARGALKVRLARQSVIHKPHAPQLDVIISEAALRQMAGGSTTMQGQLDHLITVSERTNVNLRTLPLGIDFHPGLLGPFTMLEIGTVGKLTVVMIEDHRGMSYVEDGDEVRGFARVFTELNSLALDEVDSRTLIQRLRSEI</sequence>
<comment type="caution">
    <text evidence="2">The sequence shown here is derived from an EMBL/GenBank/DDBJ whole genome shotgun (WGS) entry which is preliminary data.</text>
</comment>
<reference evidence="2 3" key="1">
    <citation type="submission" date="2019-10" db="EMBL/GenBank/DDBJ databases">
        <title>Actinomadura rubteroloni sp. nov. and Actinomadura macrotermitis sp. nov., isolated from the gut of fungus growing-termite Macrotermes natalensis.</title>
        <authorList>
            <person name="Benndorf R."/>
            <person name="Martin K."/>
            <person name="Kuefner M."/>
            <person name="De Beer W."/>
            <person name="Kaster A.-K."/>
            <person name="Vollmers J."/>
            <person name="Poulsen M."/>
            <person name="Beemelmanns C."/>
        </authorList>
    </citation>
    <scope>NUCLEOTIDE SEQUENCE [LARGE SCALE GENOMIC DNA]</scope>
    <source>
        <strain evidence="2 3">RB68</strain>
    </source>
</reference>
<dbReference type="SMART" id="SM00530">
    <property type="entry name" value="HTH_XRE"/>
    <property type="match status" value="1"/>
</dbReference>
<organism evidence="2 3">
    <name type="scientific">Actinomadura macrotermitis</name>
    <dbReference type="NCBI Taxonomy" id="2585200"/>
    <lineage>
        <taxon>Bacteria</taxon>
        <taxon>Bacillati</taxon>
        <taxon>Actinomycetota</taxon>
        <taxon>Actinomycetes</taxon>
        <taxon>Streptosporangiales</taxon>
        <taxon>Thermomonosporaceae</taxon>
        <taxon>Actinomadura</taxon>
    </lineage>
</organism>
<evidence type="ECO:0000313" key="3">
    <source>
        <dbReference type="Proteomes" id="UP000487268"/>
    </source>
</evidence>
<dbReference type="Proteomes" id="UP000487268">
    <property type="component" value="Unassembled WGS sequence"/>
</dbReference>
<dbReference type="InterPro" id="IPR001387">
    <property type="entry name" value="Cro/C1-type_HTH"/>
</dbReference>
<name>A0A7K0C3P9_9ACTN</name>
<dbReference type="InterPro" id="IPR010982">
    <property type="entry name" value="Lambda_DNA-bd_dom_sf"/>
</dbReference>
<dbReference type="PROSITE" id="PS50943">
    <property type="entry name" value="HTH_CROC1"/>
    <property type="match status" value="1"/>
</dbReference>